<gene>
    <name evidence="2" type="ordered locus">Paes_0135</name>
</gene>
<dbReference type="GO" id="GO:0008233">
    <property type="term" value="F:peptidase activity"/>
    <property type="evidence" value="ECO:0007669"/>
    <property type="project" value="UniProtKB-KW"/>
</dbReference>
<dbReference type="CDD" id="cd24032">
    <property type="entry name" value="ASKHA_NBD_TsaB"/>
    <property type="match status" value="1"/>
</dbReference>
<organism evidence="2 3">
    <name type="scientific">Prosthecochloris aestuarii (strain DSM 271 / SK 413)</name>
    <dbReference type="NCBI Taxonomy" id="290512"/>
    <lineage>
        <taxon>Bacteria</taxon>
        <taxon>Pseudomonadati</taxon>
        <taxon>Chlorobiota</taxon>
        <taxon>Chlorobiia</taxon>
        <taxon>Chlorobiales</taxon>
        <taxon>Chlorobiaceae</taxon>
        <taxon>Prosthecochloris</taxon>
    </lineage>
</organism>
<dbReference type="Proteomes" id="UP000002725">
    <property type="component" value="Chromosome"/>
</dbReference>
<dbReference type="KEGG" id="paa:Paes_0135"/>
<reference evidence="2" key="1">
    <citation type="submission" date="2008-06" db="EMBL/GenBank/DDBJ databases">
        <title>Complete sequence of chromosome of Prosthecochloris aestuarii DSM 271.</title>
        <authorList>
            <consortium name="US DOE Joint Genome Institute"/>
            <person name="Lucas S."/>
            <person name="Copeland A."/>
            <person name="Lapidus A."/>
            <person name="Glavina del Rio T."/>
            <person name="Dalin E."/>
            <person name="Tice H."/>
            <person name="Bruce D."/>
            <person name="Goodwin L."/>
            <person name="Pitluck S."/>
            <person name="Schmutz J."/>
            <person name="Larimer F."/>
            <person name="Land M."/>
            <person name="Hauser L."/>
            <person name="Kyrpides N."/>
            <person name="Anderson I."/>
            <person name="Liu Z."/>
            <person name="Li T."/>
            <person name="Zhao F."/>
            <person name="Overmann J."/>
            <person name="Bryant D.A."/>
            <person name="Richardson P."/>
        </authorList>
    </citation>
    <scope>NUCLEOTIDE SEQUENCE [LARGE SCALE GENOMIC DNA]</scope>
    <source>
        <strain evidence="2">DSM 271</strain>
    </source>
</reference>
<dbReference type="InterPro" id="IPR043129">
    <property type="entry name" value="ATPase_NBD"/>
</dbReference>
<dbReference type="InterPro" id="IPR000905">
    <property type="entry name" value="Gcp-like_dom"/>
</dbReference>
<name>B4S3A1_PROA2</name>
<dbReference type="HOGENOM" id="CLU_064886_1_0_10"/>
<dbReference type="PANTHER" id="PTHR11735:SF11">
    <property type="entry name" value="TRNA THREONYLCARBAMOYLADENOSINE BIOSYNTHESIS PROTEIN TSAB"/>
    <property type="match status" value="1"/>
</dbReference>
<accession>B4S3A1</accession>
<feature type="domain" description="Gcp-like" evidence="1">
    <location>
        <begin position="36"/>
        <end position="129"/>
    </location>
</feature>
<dbReference type="NCBIfam" id="TIGR03725">
    <property type="entry name" value="T6A_YeaZ"/>
    <property type="match status" value="1"/>
</dbReference>
<dbReference type="GO" id="GO:0005829">
    <property type="term" value="C:cytosol"/>
    <property type="evidence" value="ECO:0007669"/>
    <property type="project" value="TreeGrafter"/>
</dbReference>
<protein>
    <submittedName>
        <fullName evidence="2">Peptidase M22 glycoprotease</fullName>
    </submittedName>
</protein>
<dbReference type="Pfam" id="PF00814">
    <property type="entry name" value="TsaD"/>
    <property type="match status" value="1"/>
</dbReference>
<dbReference type="PANTHER" id="PTHR11735">
    <property type="entry name" value="TRNA N6-ADENOSINE THREONYLCARBAMOYLTRANSFERASE"/>
    <property type="match status" value="1"/>
</dbReference>
<dbReference type="STRING" id="290512.Paes_0135"/>
<dbReference type="AlphaFoldDB" id="B4S3A1"/>
<evidence type="ECO:0000259" key="1">
    <source>
        <dbReference type="Pfam" id="PF00814"/>
    </source>
</evidence>
<keyword evidence="3" id="KW-1185">Reference proteome</keyword>
<sequence length="230" mass="24053">MTASHRILAIECSHLFISVALDLGGRVLEERADAWQKTAETMVPLIDGLLVKAGVALGDLDALAISSGPGSFTALRIGMATAKGLAFGAGLPLIPVSTMEALVLAAAERFDADCIVPVIPARKGEYYYTLWSREAAPAWSAGRDISFASAVDIAALAEPFGSQCVVVGRELAGLRQCCARSGAAVSNADFFSAEALIPLAQRTLAAGCLPDPASVVPDYHQKFRPHGKKS</sequence>
<dbReference type="GO" id="GO:0006508">
    <property type="term" value="P:proteolysis"/>
    <property type="evidence" value="ECO:0007669"/>
    <property type="project" value="UniProtKB-KW"/>
</dbReference>
<dbReference type="GO" id="GO:0002949">
    <property type="term" value="P:tRNA threonylcarbamoyladenosine modification"/>
    <property type="evidence" value="ECO:0007669"/>
    <property type="project" value="InterPro"/>
</dbReference>
<evidence type="ECO:0000313" key="2">
    <source>
        <dbReference type="EMBL" id="ACF45195.1"/>
    </source>
</evidence>
<dbReference type="eggNOG" id="COG1214">
    <property type="taxonomic scope" value="Bacteria"/>
</dbReference>
<evidence type="ECO:0000313" key="3">
    <source>
        <dbReference type="Proteomes" id="UP000002725"/>
    </source>
</evidence>
<dbReference type="SUPFAM" id="SSF53067">
    <property type="entry name" value="Actin-like ATPase domain"/>
    <property type="match status" value="2"/>
</dbReference>
<dbReference type="RefSeq" id="WP_012504732.1">
    <property type="nucleotide sequence ID" value="NC_011059.1"/>
</dbReference>
<dbReference type="Gene3D" id="3.30.420.40">
    <property type="match status" value="2"/>
</dbReference>
<dbReference type="InterPro" id="IPR022496">
    <property type="entry name" value="T6A_TsaB"/>
</dbReference>
<proteinExistence type="predicted"/>
<dbReference type="EMBL" id="CP001108">
    <property type="protein sequence ID" value="ACF45195.1"/>
    <property type="molecule type" value="Genomic_DNA"/>
</dbReference>